<name>A0ABW2WTP7_9ACTN</name>
<evidence type="ECO:0000313" key="4">
    <source>
        <dbReference type="Proteomes" id="UP001596915"/>
    </source>
</evidence>
<feature type="domain" description="Glucose-methanol-choline oxidoreductase C-terminal" evidence="2">
    <location>
        <begin position="2"/>
        <end position="61"/>
    </location>
</feature>
<keyword evidence="4" id="KW-1185">Reference proteome</keyword>
<dbReference type="EMBL" id="JBHTGL010000008">
    <property type="protein sequence ID" value="MFD0623716.1"/>
    <property type="molecule type" value="Genomic_DNA"/>
</dbReference>
<dbReference type="Pfam" id="PF05199">
    <property type="entry name" value="GMC_oxred_C"/>
    <property type="match status" value="1"/>
</dbReference>
<evidence type="ECO:0000259" key="2">
    <source>
        <dbReference type="Pfam" id="PF05199"/>
    </source>
</evidence>
<dbReference type="Proteomes" id="UP001596915">
    <property type="component" value="Unassembled WGS sequence"/>
</dbReference>
<dbReference type="InterPro" id="IPR036188">
    <property type="entry name" value="FAD/NAD-bd_sf"/>
</dbReference>
<gene>
    <name evidence="3" type="ORF">ACFQ2K_13950</name>
</gene>
<dbReference type="PANTHER" id="PTHR11552">
    <property type="entry name" value="GLUCOSE-METHANOL-CHOLINE GMC OXIDOREDUCTASE"/>
    <property type="match status" value="1"/>
</dbReference>
<comment type="similarity">
    <text evidence="1">Belongs to the GMC oxidoreductase family.</text>
</comment>
<reference evidence="4" key="1">
    <citation type="journal article" date="2019" name="Int. J. Syst. Evol. Microbiol.">
        <title>The Global Catalogue of Microorganisms (GCM) 10K type strain sequencing project: providing services to taxonomists for standard genome sequencing and annotation.</title>
        <authorList>
            <consortium name="The Broad Institute Genomics Platform"/>
            <consortium name="The Broad Institute Genome Sequencing Center for Infectious Disease"/>
            <person name="Wu L."/>
            <person name="Ma J."/>
        </authorList>
    </citation>
    <scope>NUCLEOTIDE SEQUENCE [LARGE SCALE GENOMIC DNA]</scope>
    <source>
        <strain evidence="4">JCM 12607</strain>
    </source>
</reference>
<evidence type="ECO:0000313" key="3">
    <source>
        <dbReference type="EMBL" id="MFD0623716.1"/>
    </source>
</evidence>
<evidence type="ECO:0000256" key="1">
    <source>
        <dbReference type="ARBA" id="ARBA00010790"/>
    </source>
</evidence>
<dbReference type="SUPFAM" id="SSF51905">
    <property type="entry name" value="FAD/NAD(P)-binding domain"/>
    <property type="match status" value="1"/>
</dbReference>
<comment type="caution">
    <text evidence="3">The sequence shown here is derived from an EMBL/GenBank/DDBJ whole genome shotgun (WGS) entry which is preliminary data.</text>
</comment>
<dbReference type="InterPro" id="IPR012132">
    <property type="entry name" value="GMC_OxRdtase"/>
</dbReference>
<protein>
    <submittedName>
        <fullName evidence="3">GMC oxidoreductase</fullName>
    </submittedName>
</protein>
<organism evidence="3 4">
    <name type="scientific">Streptomyces sanglieri</name>
    <dbReference type="NCBI Taxonomy" id="193460"/>
    <lineage>
        <taxon>Bacteria</taxon>
        <taxon>Bacillati</taxon>
        <taxon>Actinomycetota</taxon>
        <taxon>Actinomycetes</taxon>
        <taxon>Kitasatosporales</taxon>
        <taxon>Streptomycetaceae</taxon>
        <taxon>Streptomyces</taxon>
    </lineage>
</organism>
<proteinExistence type="inferred from homology"/>
<accession>A0ABW2WTP7</accession>
<dbReference type="InterPro" id="IPR007867">
    <property type="entry name" value="GMC_OxRtase_C"/>
</dbReference>
<dbReference type="PANTHER" id="PTHR11552:SF147">
    <property type="entry name" value="CHOLINE DEHYDROGENASE, MITOCHONDRIAL"/>
    <property type="match status" value="1"/>
</dbReference>
<sequence>MRTGAETLYHPVGTCRMGQDPASVTDPRLRVRGVSGLRVVDASVMPRITRGHTHAPTVAIAEKAAELIREDARQPAAR</sequence>
<dbReference type="Gene3D" id="3.50.50.60">
    <property type="entry name" value="FAD/NAD(P)-binding domain"/>
    <property type="match status" value="1"/>
</dbReference>